<dbReference type="AlphaFoldDB" id="A0AB37NEM0"/>
<organism evidence="1 2">
    <name type="scientific">Listeria monocytogenes</name>
    <dbReference type="NCBI Taxonomy" id="1639"/>
    <lineage>
        <taxon>Bacteria</taxon>
        <taxon>Bacillati</taxon>
        <taxon>Bacillota</taxon>
        <taxon>Bacilli</taxon>
        <taxon>Bacillales</taxon>
        <taxon>Listeriaceae</taxon>
        <taxon>Listeria</taxon>
    </lineage>
</organism>
<evidence type="ECO:0000313" key="2">
    <source>
        <dbReference type="Proteomes" id="UP000272537"/>
    </source>
</evidence>
<dbReference type="EMBL" id="QXLS01000015">
    <property type="protein sequence ID" value="RKA04692.1"/>
    <property type="molecule type" value="Genomic_DNA"/>
</dbReference>
<protein>
    <submittedName>
        <fullName evidence="1">Uncharacterized protein</fullName>
    </submittedName>
</protein>
<name>A0AB37NEM0_LISMN</name>
<evidence type="ECO:0000313" key="1">
    <source>
        <dbReference type="EMBL" id="RKA04692.1"/>
    </source>
</evidence>
<accession>A0AB37NEM0</accession>
<dbReference type="RefSeq" id="WP_058831852.1">
    <property type="nucleotide sequence ID" value="NZ_LNNQ01000011.1"/>
</dbReference>
<gene>
    <name evidence="1" type="ORF">DYZ80_03094</name>
</gene>
<reference evidence="1 2" key="1">
    <citation type="journal article" date="2018" name="BMC Genomics">
        <title>Genes significantly associated with lineage II food isolates of Listeria monocytogenes.</title>
        <authorList>
            <person name="Pirone-Davies C."/>
            <person name="Chen Y."/>
            <person name="Pightling A."/>
            <person name="Ryan G."/>
            <person name="Wang Y."/>
            <person name="Yao K."/>
            <person name="Hoffmann M."/>
            <person name="Allard M.W."/>
        </authorList>
    </citation>
    <scope>NUCLEOTIDE SEQUENCE [LARGE SCALE GENOMIC DNA]</scope>
    <source>
        <strain evidence="1 2">PNUSAL000550</strain>
    </source>
</reference>
<sequence length="150" mass="17455">MSVSDFKPALSYFKMQTDDKNFLIKSKTKIRLTVYLALSGLNMRKIPYVHDYLSDFVVSVSIFKQIGGKETVGIQQLFAEFKGEELTSDEDYTVSFEFNFSEDGDLYNFVDCYYFLIVTISDKLISTENLWDDIISNEVLRTKIPFRLEE</sequence>
<proteinExistence type="predicted"/>
<dbReference type="Proteomes" id="UP000272537">
    <property type="component" value="Unassembled WGS sequence"/>
</dbReference>
<comment type="caution">
    <text evidence="1">The sequence shown here is derived from an EMBL/GenBank/DDBJ whole genome shotgun (WGS) entry which is preliminary data.</text>
</comment>